<dbReference type="RefSeq" id="WP_093140097.1">
    <property type="nucleotide sequence ID" value="NZ_BMWO01000001.1"/>
</dbReference>
<feature type="transmembrane region" description="Helical" evidence="1">
    <location>
        <begin position="12"/>
        <end position="32"/>
    </location>
</feature>
<gene>
    <name evidence="2" type="ORF">SAMN05421855_101522</name>
</gene>
<dbReference type="AlphaFoldDB" id="A0A1G7CSY5"/>
<dbReference type="Proteomes" id="UP000199321">
    <property type="component" value="Unassembled WGS sequence"/>
</dbReference>
<feature type="transmembrane region" description="Helical" evidence="1">
    <location>
        <begin position="38"/>
        <end position="57"/>
    </location>
</feature>
<keyword evidence="3" id="KW-1185">Reference proteome</keyword>
<dbReference type="STRING" id="227084.SAMN05421855_101522"/>
<dbReference type="EMBL" id="FNBA01000001">
    <property type="protein sequence ID" value="SDE41870.1"/>
    <property type="molecule type" value="Genomic_DNA"/>
</dbReference>
<sequence>MTNKPTSTSDGCLWIFISIVCSVIGFGLIKITTGLSDGIAGVFAIIVSILVTIKLLGKPSAKLIFRQGVFLFLFFFGIKFIGGIFLNALQTIHIEEPPSPSEEIVATHTIIENNDTIPVFSSYRTWRDNFGNQYNGALTVRQQDYLSLENSVARFRPPATGNFWGNLYLYMAKKDTPSLDLVLNTFNEIRKSENLNQMEFAEMVVTCIQDIPYSFVFQEECLPANNYERSIRTVLEDCPDCCIGNKLYGIQNPVSFLQNLKGDCDTRTVLAYAILSHFKYDVAIVNSDFYKHSIIGINLPARGATKVYNGKKYILWETTAKYYNVGVLPSNFNNVNHWNVVLTSK</sequence>
<keyword evidence="1" id="KW-0812">Transmembrane</keyword>
<keyword evidence="1" id="KW-0472">Membrane</keyword>
<name>A0A1G7CSY5_9FLAO</name>
<evidence type="ECO:0008006" key="4">
    <source>
        <dbReference type="Google" id="ProtNLM"/>
    </source>
</evidence>
<evidence type="ECO:0000313" key="2">
    <source>
        <dbReference type="EMBL" id="SDE41870.1"/>
    </source>
</evidence>
<dbReference type="OrthoDB" id="614471at2"/>
<feature type="transmembrane region" description="Helical" evidence="1">
    <location>
        <begin position="69"/>
        <end position="89"/>
    </location>
</feature>
<organism evidence="2 3">
    <name type="scientific">Ulvibacter litoralis</name>
    <dbReference type="NCBI Taxonomy" id="227084"/>
    <lineage>
        <taxon>Bacteria</taxon>
        <taxon>Pseudomonadati</taxon>
        <taxon>Bacteroidota</taxon>
        <taxon>Flavobacteriia</taxon>
        <taxon>Flavobacteriales</taxon>
        <taxon>Flavobacteriaceae</taxon>
        <taxon>Ulvibacter</taxon>
    </lineage>
</organism>
<evidence type="ECO:0000256" key="1">
    <source>
        <dbReference type="SAM" id="Phobius"/>
    </source>
</evidence>
<proteinExistence type="predicted"/>
<reference evidence="2 3" key="1">
    <citation type="submission" date="2016-10" db="EMBL/GenBank/DDBJ databases">
        <authorList>
            <person name="de Groot N.N."/>
        </authorList>
    </citation>
    <scope>NUCLEOTIDE SEQUENCE [LARGE SCALE GENOMIC DNA]</scope>
    <source>
        <strain evidence="2 3">DSM 16195</strain>
    </source>
</reference>
<keyword evidence="1" id="KW-1133">Transmembrane helix</keyword>
<accession>A0A1G7CSY5</accession>
<evidence type="ECO:0000313" key="3">
    <source>
        <dbReference type="Proteomes" id="UP000199321"/>
    </source>
</evidence>
<protein>
    <recommendedName>
        <fullName evidence="4">Transglutaminase-like superfamily protein</fullName>
    </recommendedName>
</protein>